<evidence type="ECO:0000313" key="2">
    <source>
        <dbReference type="EMBL" id="TPX46506.1"/>
    </source>
</evidence>
<evidence type="ECO:0000256" key="1">
    <source>
        <dbReference type="SAM" id="MobiDB-lite"/>
    </source>
</evidence>
<dbReference type="AlphaFoldDB" id="A0A507D529"/>
<protein>
    <recommendedName>
        <fullName evidence="4">cAMP-independent regulatory protein pac2</fullName>
    </recommendedName>
</protein>
<evidence type="ECO:0008006" key="4">
    <source>
        <dbReference type="Google" id="ProtNLM"/>
    </source>
</evidence>
<dbReference type="GO" id="GO:0003677">
    <property type="term" value="F:DNA binding"/>
    <property type="evidence" value="ECO:0007669"/>
    <property type="project" value="TreeGrafter"/>
</dbReference>
<dbReference type="VEuPathDB" id="FungiDB:SeMB42_g03140"/>
<dbReference type="OrthoDB" id="5572844at2759"/>
<dbReference type="EMBL" id="QEAM01000102">
    <property type="protein sequence ID" value="TPX46506.1"/>
    <property type="molecule type" value="Genomic_DNA"/>
</dbReference>
<sequence length="410" mass="45833">MMQEPDSPTNTTDSMPVYRQRYHLASKYSTNHVVPEYDLDTPNSFSRAHNPSAPRSLHVSLSYLPSATEQLRRAAAYVVHGAAKYGCLTYRGHVASIADALLLFEAVRIGRLRAVKGRLSEQDRPTYIKSGSVFIWTEDETGVRRWTDGKQWTTSRIDGPFLTYHEVVERHQPLKSCTIKENGLIKRAMSITARDGRKHRMVSYYTEENVRSNSLPLPTQDPDLADVSVETELYPEFKAPSSSPERVRSTSPRPHASVSPAAEMPDVVMSNGNTSTYAYNSPIQLIPLPLPSPSLSADNPSMLPLHPPHVFGHIRLPPLNSLLHPRSPLQRTPEHILSPPLARHDQMPFAEGTESENLNPYHPLCILVPSSAPQFSGASASADELIRKCYNTSFPSAYYPYPGFRRHDSI</sequence>
<feature type="compositionally biased region" description="Polar residues" evidence="1">
    <location>
        <begin position="240"/>
        <end position="252"/>
    </location>
</feature>
<accession>A0A507D529</accession>
<name>A0A507D529_9FUNG</name>
<reference evidence="2 3" key="1">
    <citation type="journal article" date="2019" name="Sci. Rep.">
        <title>Comparative genomics of chytrid fungi reveal insights into the obligate biotrophic and pathogenic lifestyle of Synchytrium endobioticum.</title>
        <authorList>
            <person name="van de Vossenberg B.T.L.H."/>
            <person name="Warris S."/>
            <person name="Nguyen H.D.T."/>
            <person name="van Gent-Pelzer M.P.E."/>
            <person name="Joly D.L."/>
            <person name="van de Geest H.C."/>
            <person name="Bonants P.J.M."/>
            <person name="Smith D.S."/>
            <person name="Levesque C.A."/>
            <person name="van der Lee T.A.J."/>
        </authorList>
    </citation>
    <scope>NUCLEOTIDE SEQUENCE [LARGE SCALE GENOMIC DNA]</scope>
    <source>
        <strain evidence="2 3">LEV6574</strain>
    </source>
</reference>
<dbReference type="Proteomes" id="UP000320475">
    <property type="component" value="Unassembled WGS sequence"/>
</dbReference>
<gene>
    <name evidence="2" type="ORF">SeLEV6574_g03186</name>
</gene>
<feature type="region of interest" description="Disordered" evidence="1">
    <location>
        <begin position="237"/>
        <end position="263"/>
    </location>
</feature>
<dbReference type="Pfam" id="PF09729">
    <property type="entry name" value="Gti1_Pac2"/>
    <property type="match status" value="1"/>
</dbReference>
<dbReference type="InterPro" id="IPR018608">
    <property type="entry name" value="Gti1/Pac2"/>
</dbReference>
<comment type="caution">
    <text evidence="2">The sequence shown here is derived from an EMBL/GenBank/DDBJ whole genome shotgun (WGS) entry which is preliminary data.</text>
</comment>
<evidence type="ECO:0000313" key="3">
    <source>
        <dbReference type="Proteomes" id="UP000320475"/>
    </source>
</evidence>
<proteinExistence type="predicted"/>
<dbReference type="PANTHER" id="PTHR28027">
    <property type="entry name" value="TRANSCRIPTIONAL REGULATOR MIT1"/>
    <property type="match status" value="1"/>
</dbReference>
<organism evidence="2 3">
    <name type="scientific">Synchytrium endobioticum</name>
    <dbReference type="NCBI Taxonomy" id="286115"/>
    <lineage>
        <taxon>Eukaryota</taxon>
        <taxon>Fungi</taxon>
        <taxon>Fungi incertae sedis</taxon>
        <taxon>Chytridiomycota</taxon>
        <taxon>Chytridiomycota incertae sedis</taxon>
        <taxon>Chytridiomycetes</taxon>
        <taxon>Synchytriales</taxon>
        <taxon>Synchytriaceae</taxon>
        <taxon>Synchytrium</taxon>
    </lineage>
</organism>
<dbReference type="PANTHER" id="PTHR28027:SF1">
    <property type="entry name" value="CAMP INDEPENDENT REGULATORY PROTEIN (AFU_ORTHOLOGUE AFUA_3G09640)"/>
    <property type="match status" value="1"/>
</dbReference>